<accession>A0ABQ8JCE5</accession>
<reference evidence="1 2" key="1">
    <citation type="journal article" date="2018" name="J. Allergy Clin. Immunol.">
        <title>High-quality assembly of Dermatophagoides pteronyssinus genome and transcriptome reveals a wide range of novel allergens.</title>
        <authorList>
            <person name="Liu X.Y."/>
            <person name="Yang K.Y."/>
            <person name="Wang M.Q."/>
            <person name="Kwok J.S."/>
            <person name="Zeng X."/>
            <person name="Yang Z."/>
            <person name="Xiao X.J."/>
            <person name="Lau C.P."/>
            <person name="Li Y."/>
            <person name="Huang Z.M."/>
            <person name="Ba J.G."/>
            <person name="Yim A.K."/>
            <person name="Ouyang C.Y."/>
            <person name="Ngai S.M."/>
            <person name="Chan T.F."/>
            <person name="Leung E.L."/>
            <person name="Liu L."/>
            <person name="Liu Z.G."/>
            <person name="Tsui S.K."/>
        </authorList>
    </citation>
    <scope>NUCLEOTIDE SEQUENCE [LARGE SCALE GENOMIC DNA]</scope>
    <source>
        <strain evidence="1">Derp</strain>
    </source>
</reference>
<name>A0ABQ8JCE5_DERPT</name>
<protein>
    <submittedName>
        <fullName evidence="1">Uncharacterized protein</fullName>
    </submittedName>
</protein>
<dbReference type="Proteomes" id="UP000887458">
    <property type="component" value="Unassembled WGS sequence"/>
</dbReference>
<evidence type="ECO:0000313" key="2">
    <source>
        <dbReference type="Proteomes" id="UP000887458"/>
    </source>
</evidence>
<reference evidence="1 2" key="2">
    <citation type="journal article" date="2022" name="Mol. Biol. Evol.">
        <title>Comparative Genomics Reveals Insights into the Divergent Evolution of Astigmatic Mites and Household Pest Adaptations.</title>
        <authorList>
            <person name="Xiong Q."/>
            <person name="Wan A.T."/>
            <person name="Liu X."/>
            <person name="Fung C.S."/>
            <person name="Xiao X."/>
            <person name="Malainual N."/>
            <person name="Hou J."/>
            <person name="Wang L."/>
            <person name="Wang M."/>
            <person name="Yang K.Y."/>
            <person name="Cui Y."/>
            <person name="Leung E.L."/>
            <person name="Nong W."/>
            <person name="Shin S.K."/>
            <person name="Au S.W."/>
            <person name="Jeong K.Y."/>
            <person name="Chew F.T."/>
            <person name="Hui J.H."/>
            <person name="Leung T.F."/>
            <person name="Tungtrongchitr A."/>
            <person name="Zhong N."/>
            <person name="Liu Z."/>
            <person name="Tsui S.K."/>
        </authorList>
    </citation>
    <scope>NUCLEOTIDE SEQUENCE [LARGE SCALE GENOMIC DNA]</scope>
    <source>
        <strain evidence="1">Derp</strain>
    </source>
</reference>
<evidence type="ECO:0000313" key="1">
    <source>
        <dbReference type="EMBL" id="KAH9420087.1"/>
    </source>
</evidence>
<gene>
    <name evidence="1" type="ORF">DERP_001922</name>
</gene>
<proteinExistence type="predicted"/>
<organism evidence="1 2">
    <name type="scientific">Dermatophagoides pteronyssinus</name>
    <name type="common">European house dust mite</name>
    <dbReference type="NCBI Taxonomy" id="6956"/>
    <lineage>
        <taxon>Eukaryota</taxon>
        <taxon>Metazoa</taxon>
        <taxon>Ecdysozoa</taxon>
        <taxon>Arthropoda</taxon>
        <taxon>Chelicerata</taxon>
        <taxon>Arachnida</taxon>
        <taxon>Acari</taxon>
        <taxon>Acariformes</taxon>
        <taxon>Sarcoptiformes</taxon>
        <taxon>Astigmata</taxon>
        <taxon>Psoroptidia</taxon>
        <taxon>Analgoidea</taxon>
        <taxon>Pyroglyphidae</taxon>
        <taxon>Dermatophagoidinae</taxon>
        <taxon>Dermatophagoides</taxon>
    </lineage>
</organism>
<dbReference type="EMBL" id="NJHN03000054">
    <property type="protein sequence ID" value="KAH9420087.1"/>
    <property type="molecule type" value="Genomic_DNA"/>
</dbReference>
<sequence>MYRMKEYRRKTNTVLFLLYLNDFWPLKELKEFFHIKSDLESKIQESCLPREKLASHHKLKLK</sequence>
<keyword evidence="2" id="KW-1185">Reference proteome</keyword>
<comment type="caution">
    <text evidence="1">The sequence shown here is derived from an EMBL/GenBank/DDBJ whole genome shotgun (WGS) entry which is preliminary data.</text>
</comment>